<dbReference type="Proteomes" id="UP000725649">
    <property type="component" value="Unassembled WGS sequence"/>
</dbReference>
<sequence>MKNHGFTLSELMAVVVILAILATVGLGSFKKSVERSHFSEGLVAASTIMQAAERYYNDHALLSGSNTATSRPTLAKLDVGLENSRACTTSSSYCTKTKYFEITLYDGYTKAQRMKGSTAGNYAIVVYPETFGSNMRRSTECTFSNSAGQDLCVTMGYTSCSSNQCTK</sequence>
<dbReference type="SUPFAM" id="SSF54523">
    <property type="entry name" value="Pili subunits"/>
    <property type="match status" value="1"/>
</dbReference>
<evidence type="ECO:0000313" key="3">
    <source>
        <dbReference type="Proteomes" id="UP000725649"/>
    </source>
</evidence>
<comment type="caution">
    <text evidence="2">The sequence shown here is derived from an EMBL/GenBank/DDBJ whole genome shotgun (WGS) entry which is preliminary data.</text>
</comment>
<name>A0A928HGG3_9BACT</name>
<keyword evidence="1" id="KW-1133">Transmembrane helix</keyword>
<proteinExistence type="predicted"/>
<dbReference type="InterPro" id="IPR045584">
    <property type="entry name" value="Pilin-like"/>
</dbReference>
<evidence type="ECO:0000313" key="2">
    <source>
        <dbReference type="EMBL" id="MBE6421721.1"/>
    </source>
</evidence>
<gene>
    <name evidence="2" type="ORF">E7027_06335</name>
</gene>
<dbReference type="NCBIfam" id="TIGR02532">
    <property type="entry name" value="IV_pilin_GFxxxE"/>
    <property type="match status" value="1"/>
</dbReference>
<keyword evidence="1" id="KW-0812">Transmembrane</keyword>
<protein>
    <submittedName>
        <fullName evidence="2">Prepilin-type N-terminal cleavage/methylation domain-containing protein</fullName>
    </submittedName>
</protein>
<dbReference type="Gene3D" id="3.30.700.10">
    <property type="entry name" value="Glycoprotein, Type 4 Pilin"/>
    <property type="match status" value="1"/>
</dbReference>
<keyword evidence="1" id="KW-0472">Membrane</keyword>
<dbReference type="AlphaFoldDB" id="A0A928HGG3"/>
<organism evidence="2 3">
    <name type="scientific">Candidatus Avelusimicrobium gallicola</name>
    <dbReference type="NCBI Taxonomy" id="2562704"/>
    <lineage>
        <taxon>Bacteria</taxon>
        <taxon>Pseudomonadati</taxon>
        <taxon>Elusimicrobiota</taxon>
        <taxon>Elusimicrobia</taxon>
        <taxon>Elusimicrobiales</taxon>
        <taxon>Elusimicrobiaceae</taxon>
        <taxon>Candidatus Avelusimicrobium</taxon>
    </lineage>
</organism>
<evidence type="ECO:0000256" key="1">
    <source>
        <dbReference type="SAM" id="Phobius"/>
    </source>
</evidence>
<accession>A0A928HGG3</accession>
<reference evidence="2" key="1">
    <citation type="submission" date="2019-04" db="EMBL/GenBank/DDBJ databases">
        <title>Evolution of Biomass-Degrading Anaerobic Consortia Revealed by Metagenomics.</title>
        <authorList>
            <person name="Peng X."/>
        </authorList>
    </citation>
    <scope>NUCLEOTIDE SEQUENCE</scope>
    <source>
        <strain evidence="2">SIG66</strain>
    </source>
</reference>
<feature type="transmembrane region" description="Helical" evidence="1">
    <location>
        <begin position="6"/>
        <end position="29"/>
    </location>
</feature>
<dbReference type="EMBL" id="SUVG01000007">
    <property type="protein sequence ID" value="MBE6421721.1"/>
    <property type="molecule type" value="Genomic_DNA"/>
</dbReference>
<dbReference type="Pfam" id="PF07963">
    <property type="entry name" value="N_methyl"/>
    <property type="match status" value="1"/>
</dbReference>
<dbReference type="InterPro" id="IPR012902">
    <property type="entry name" value="N_methyl_site"/>
</dbReference>